<accession>A0AAW6X619</accession>
<dbReference type="InterPro" id="IPR025528">
    <property type="entry name" value="BrnA_antitoxin"/>
</dbReference>
<reference evidence="1" key="1">
    <citation type="submission" date="2023-01" db="EMBL/GenBank/DDBJ databases">
        <title>Genomic dissection of endemic carbapenem resistance: metallo-beta-lactamase gene dissemination through clonal, plasmid and integron transfer pathways.</title>
        <authorList>
            <person name="Macesic N."/>
        </authorList>
    </citation>
    <scope>NUCLEOTIDE SEQUENCE</scope>
    <source>
        <strain evidence="2">CPO382</strain>
        <strain evidence="1">CPO573</strain>
    </source>
</reference>
<dbReference type="EMBL" id="JARTOI010000027">
    <property type="protein sequence ID" value="MDK5171902.1"/>
    <property type="molecule type" value="Genomic_DNA"/>
</dbReference>
<dbReference type="RefSeq" id="WP_048234638.1">
    <property type="nucleotide sequence ID" value="NZ_CAYETX010000005.1"/>
</dbReference>
<sequence>MKRKNSAKNLAHSVLPPLTEEQKAQIASLSALPDEQIDYADAPALGEEKWQTAVQGRFYKPMKVSKTIRIDADVLAWLQRPGKGYQKRLNAVLREAMLKEHEHEHEE</sequence>
<organism evidence="1 3">
    <name type="scientific">Serratia nevei</name>
    <dbReference type="NCBI Taxonomy" id="2703794"/>
    <lineage>
        <taxon>Bacteria</taxon>
        <taxon>Pseudomonadati</taxon>
        <taxon>Pseudomonadota</taxon>
        <taxon>Gammaproteobacteria</taxon>
        <taxon>Enterobacterales</taxon>
        <taxon>Yersiniaceae</taxon>
        <taxon>Serratia</taxon>
    </lineage>
</organism>
<evidence type="ECO:0000313" key="3">
    <source>
        <dbReference type="Proteomes" id="UP001173597"/>
    </source>
</evidence>
<name>A0AAW6X619_9GAMM</name>
<protein>
    <submittedName>
        <fullName evidence="1">BrnA antitoxin family protein</fullName>
    </submittedName>
</protein>
<dbReference type="EMBL" id="JARTLO010000028">
    <property type="protein sequence ID" value="MDK4768031.1"/>
    <property type="molecule type" value="Genomic_DNA"/>
</dbReference>
<dbReference type="Proteomes" id="UP001173597">
    <property type="component" value="Unassembled WGS sequence"/>
</dbReference>
<comment type="caution">
    <text evidence="1">The sequence shown here is derived from an EMBL/GenBank/DDBJ whole genome shotgun (WGS) entry which is preliminary data.</text>
</comment>
<evidence type="ECO:0000313" key="2">
    <source>
        <dbReference type="EMBL" id="MDK5171902.1"/>
    </source>
</evidence>
<evidence type="ECO:0000313" key="1">
    <source>
        <dbReference type="EMBL" id="MDK4768031.1"/>
    </source>
</evidence>
<keyword evidence="4" id="KW-1185">Reference proteome</keyword>
<gene>
    <name evidence="1" type="ORF">P9854_19825</name>
    <name evidence="2" type="ORF">P9921_15640</name>
</gene>
<evidence type="ECO:0000313" key="4">
    <source>
        <dbReference type="Proteomes" id="UP001174748"/>
    </source>
</evidence>
<dbReference type="Proteomes" id="UP001174748">
    <property type="component" value="Unassembled WGS sequence"/>
</dbReference>
<dbReference type="AlphaFoldDB" id="A0AAW6X619"/>
<proteinExistence type="predicted"/>
<dbReference type="Pfam" id="PF14384">
    <property type="entry name" value="BrnA_antitoxin"/>
    <property type="match status" value="1"/>
</dbReference>